<dbReference type="Proteomes" id="UP001191019">
    <property type="component" value="Unassembled WGS sequence"/>
</dbReference>
<keyword evidence="3" id="KW-1185">Reference proteome</keyword>
<proteinExistence type="predicted"/>
<evidence type="ECO:0000313" key="3">
    <source>
        <dbReference type="Proteomes" id="UP001191019"/>
    </source>
</evidence>
<protein>
    <recommendedName>
        <fullName evidence="4">PsbP C-terminal domain-containing protein</fullName>
    </recommendedName>
</protein>
<keyword evidence="1" id="KW-0812">Transmembrane</keyword>
<gene>
    <name evidence="2" type="ORF">G3RUM_00075</name>
</gene>
<name>A0ABY0FMT5_9BACT</name>
<organism evidence="2 3">
    <name type="scientific">Candidatus Nanosyncoccus alces</name>
    <dbReference type="NCBI Taxonomy" id="2171997"/>
    <lineage>
        <taxon>Bacteria</taxon>
        <taxon>Candidatus Saccharimonadota</taxon>
        <taxon>Candidatus Nanosyncoccalia</taxon>
        <taxon>Candidatus Nanosyncoccales</taxon>
        <taxon>Candidatus Nanosyncoccaceae</taxon>
        <taxon>Candidatus Nanosyncoccus</taxon>
    </lineage>
</organism>
<dbReference type="EMBL" id="PRLM01000001">
    <property type="protein sequence ID" value="RYC75135.1"/>
    <property type="molecule type" value="Genomic_DNA"/>
</dbReference>
<reference evidence="2 3" key="2">
    <citation type="journal article" date="2020" name="Cell Rep.">
        <title>Acquisition and Adaptation of Ultra-small Parasitic Reduced Genome Bacteria to Mammalian Hosts.</title>
        <authorList>
            <person name="McLean J.S."/>
            <person name="Bor B."/>
            <person name="Kerns K.A."/>
            <person name="Liu Q."/>
            <person name="To T.T."/>
            <person name="Solden L."/>
            <person name="Hendrickson E.L."/>
            <person name="Wrighton K."/>
            <person name="Shi W."/>
            <person name="He X."/>
        </authorList>
    </citation>
    <scope>NUCLEOTIDE SEQUENCE [LARGE SCALE GENOMIC DNA]</scope>
    <source>
        <strain evidence="2 3">TM7_G3_2_Rum_HOT_351B</strain>
    </source>
</reference>
<keyword evidence="1" id="KW-1133">Transmembrane helix</keyword>
<evidence type="ECO:0008006" key="4">
    <source>
        <dbReference type="Google" id="ProtNLM"/>
    </source>
</evidence>
<evidence type="ECO:0000256" key="1">
    <source>
        <dbReference type="SAM" id="Phobius"/>
    </source>
</evidence>
<evidence type="ECO:0000313" key="2">
    <source>
        <dbReference type="EMBL" id="RYC75135.1"/>
    </source>
</evidence>
<keyword evidence="1" id="KW-0472">Membrane</keyword>
<reference evidence="2 3" key="1">
    <citation type="journal article" date="2018" name="bioRxiv">
        <title>Evidence of independent acquisition and adaption of ultra-small bacteria to human hosts across the highly diverse yet reduced genomes of the phylum Saccharibacteria.</title>
        <authorList>
            <person name="McLean J.S."/>
            <person name="Bor B."/>
            <person name="To T.T."/>
            <person name="Liu Q."/>
            <person name="Kearns K.A."/>
            <person name="Solden L.M."/>
            <person name="Wrighton K.C."/>
            <person name="He X."/>
            <person name="Shi W."/>
        </authorList>
    </citation>
    <scope>NUCLEOTIDE SEQUENCE [LARGE SCALE GENOMIC DNA]</scope>
    <source>
        <strain evidence="2 3">TM7_G3_2_Rum_HOT_351B</strain>
    </source>
</reference>
<accession>A0ABY0FMT5</accession>
<comment type="caution">
    <text evidence="2">The sequence shown here is derived from an EMBL/GenBank/DDBJ whole genome shotgun (WGS) entry which is preliminary data.</text>
</comment>
<sequence>MPPVQPVQAMPPVQSAQVMPNGMPMVQQVQVVPEKKKDIAGLVKTIVIVMVSLIAVTFIGLFIWMFVQYNDVQADVDGQINIAVAEAKDEQAMEDEAEFLEREKYPYKTFSGPADYGQLTFEYPKTWSVYVAAAATNGGDFNAYFNPIQVDAVGKETINALRLTIRDKSFEDVTEEYQKAMDKKNSNLTVESVTVGDAAKNSEVTANRYTGTIPNTDLSGYIVVFKIRDKTVILQTDSVLFKDDFDKLLGTIVFNS</sequence>
<feature type="transmembrane region" description="Helical" evidence="1">
    <location>
        <begin position="45"/>
        <end position="67"/>
    </location>
</feature>